<keyword evidence="1" id="KW-0812">Transmembrane</keyword>
<sequence length="327" mass="37105">MFSEHMLPLSEDPTLAMAFSVARRAAAVPMLLVNGTYRKTICTYLDSTILQHQLQRLNDHSSLKGEHAHSRSTLEIPLFWFIHGDPLLVDKHYQAKALSDMIIVVQSEASSWESHFQCNGQSIIFDLRRPIKAAIAAAAEHLAGLLPLHLVYSHAHETAIEDWIWSVGGNPFSITSQGCHISQFQADTIARSYIITTLEESIKLVNSAILHLTMERTTEKSFKLFQSQEQELVNKYNNVVGLWKRISIVTGELHYVDAMRLLYTLEDVSKRFSEQVNGTIALLHPINCTIERKVEVVFDITTIPAFIVVLVILWMVLRPRRPKPKIN</sequence>
<dbReference type="AlphaFoldDB" id="A0AAD3XPC0"/>
<evidence type="ECO:0000313" key="2">
    <source>
        <dbReference type="EMBL" id="GMH11774.1"/>
    </source>
</evidence>
<protein>
    <submittedName>
        <fullName evidence="2">Uncharacterized protein</fullName>
    </submittedName>
</protein>
<keyword evidence="1" id="KW-0472">Membrane</keyword>
<name>A0AAD3XPC0_NEPGR</name>
<dbReference type="Proteomes" id="UP001279734">
    <property type="component" value="Unassembled WGS sequence"/>
</dbReference>
<organism evidence="2 3">
    <name type="scientific">Nepenthes gracilis</name>
    <name type="common">Slender pitcher plant</name>
    <dbReference type="NCBI Taxonomy" id="150966"/>
    <lineage>
        <taxon>Eukaryota</taxon>
        <taxon>Viridiplantae</taxon>
        <taxon>Streptophyta</taxon>
        <taxon>Embryophyta</taxon>
        <taxon>Tracheophyta</taxon>
        <taxon>Spermatophyta</taxon>
        <taxon>Magnoliopsida</taxon>
        <taxon>eudicotyledons</taxon>
        <taxon>Gunneridae</taxon>
        <taxon>Pentapetalae</taxon>
        <taxon>Caryophyllales</taxon>
        <taxon>Nepenthaceae</taxon>
        <taxon>Nepenthes</taxon>
    </lineage>
</organism>
<comment type="caution">
    <text evidence="2">The sequence shown here is derived from an EMBL/GenBank/DDBJ whole genome shotgun (WGS) entry which is preliminary data.</text>
</comment>
<evidence type="ECO:0000313" key="3">
    <source>
        <dbReference type="Proteomes" id="UP001279734"/>
    </source>
</evidence>
<dbReference type="EMBL" id="BSYO01000011">
    <property type="protein sequence ID" value="GMH11774.1"/>
    <property type="molecule type" value="Genomic_DNA"/>
</dbReference>
<keyword evidence="3" id="KW-1185">Reference proteome</keyword>
<gene>
    <name evidence="2" type="ORF">Nepgr_013615</name>
</gene>
<keyword evidence="1" id="KW-1133">Transmembrane helix</keyword>
<reference evidence="2" key="1">
    <citation type="submission" date="2023-05" db="EMBL/GenBank/DDBJ databases">
        <title>Nepenthes gracilis genome sequencing.</title>
        <authorList>
            <person name="Fukushima K."/>
        </authorList>
    </citation>
    <scope>NUCLEOTIDE SEQUENCE</scope>
    <source>
        <strain evidence="2">SING2019-196</strain>
    </source>
</reference>
<feature type="transmembrane region" description="Helical" evidence="1">
    <location>
        <begin position="296"/>
        <end position="317"/>
    </location>
</feature>
<proteinExistence type="predicted"/>
<accession>A0AAD3XPC0</accession>
<evidence type="ECO:0000256" key="1">
    <source>
        <dbReference type="SAM" id="Phobius"/>
    </source>
</evidence>
<dbReference type="PANTHER" id="PTHR31515:SF2">
    <property type="entry name" value="TRANSMEMBRANE PROTEIN"/>
    <property type="match status" value="1"/>
</dbReference>
<dbReference type="PANTHER" id="PTHR31515">
    <property type="entry name" value="TRANSMEMBRANE PROTEIN-RELATED"/>
    <property type="match status" value="1"/>
</dbReference>